<feature type="compositionally biased region" description="Low complexity" evidence="1">
    <location>
        <begin position="34"/>
        <end position="49"/>
    </location>
</feature>
<protein>
    <submittedName>
        <fullName evidence="3">Uncharacterized protein</fullName>
    </submittedName>
</protein>
<reference evidence="3 5" key="1">
    <citation type="submission" date="2016-05" db="EMBL/GenBank/DDBJ databases">
        <title>Comparative analysis of secretome profiles of manganese(II)-oxidizing ascomycete fungi.</title>
        <authorList>
            <consortium name="DOE Joint Genome Institute"/>
            <person name="Zeiner C.A."/>
            <person name="Purvine S.O."/>
            <person name="Zink E.M."/>
            <person name="Wu S."/>
            <person name="Pasa-Tolic L."/>
            <person name="Chaput D.L."/>
            <person name="Haridas S."/>
            <person name="Grigoriev I.V."/>
            <person name="Santelli C.M."/>
            <person name="Hansel C.M."/>
        </authorList>
    </citation>
    <scope>NUCLEOTIDE SEQUENCE [LARGE SCALE GENOMIC DNA]</scope>
    <source>
        <strain evidence="3 5">SRC1lrK2f</strain>
    </source>
</reference>
<dbReference type="Proteomes" id="UP000077248">
    <property type="component" value="Unassembled WGS sequence"/>
</dbReference>
<feature type="transmembrane region" description="Helical" evidence="2">
    <location>
        <begin position="195"/>
        <end position="218"/>
    </location>
</feature>
<dbReference type="GeneID" id="29116384"/>
<feature type="compositionally biased region" description="Low complexity" evidence="1">
    <location>
        <begin position="63"/>
        <end position="85"/>
    </location>
</feature>
<dbReference type="KEGG" id="aalt:CC77DRAFT_237223"/>
<dbReference type="OMA" id="KERHRTW"/>
<reference evidence="6" key="2">
    <citation type="journal article" date="2019" name="bioRxiv">
        <title>Genomics, evolutionary history and diagnostics of the Alternaria alternata species group including apple and Asian pear pathotypes.</title>
        <authorList>
            <person name="Armitage A.D."/>
            <person name="Cockerton H.M."/>
            <person name="Sreenivasaprasad S."/>
            <person name="Woodhall J.W."/>
            <person name="Lane C.R."/>
            <person name="Harrison R.J."/>
            <person name="Clarkson J.P."/>
        </authorList>
    </citation>
    <scope>NUCLEOTIDE SEQUENCE [LARGE SCALE GENOMIC DNA]</scope>
    <source>
        <strain evidence="6">FERA 1177</strain>
    </source>
</reference>
<dbReference type="AlphaFoldDB" id="A0A177DF00"/>
<proteinExistence type="predicted"/>
<evidence type="ECO:0000256" key="1">
    <source>
        <dbReference type="SAM" id="MobiDB-lite"/>
    </source>
</evidence>
<feature type="region of interest" description="Disordered" evidence="1">
    <location>
        <begin position="19"/>
        <end position="144"/>
    </location>
</feature>
<dbReference type="EMBL" id="KV441485">
    <property type="protein sequence ID" value="OAG17821.1"/>
    <property type="molecule type" value="Genomic_DNA"/>
</dbReference>
<dbReference type="RefSeq" id="XP_018383242.1">
    <property type="nucleotide sequence ID" value="XM_018530790.1"/>
</dbReference>
<reference evidence="4" key="3">
    <citation type="journal article" date="2019" name="J. ISSAAS">
        <title>Genomics, evolutionary history and diagnostics of the Alternaria alternata species group including apple and Asian pear pathotypes.</title>
        <authorList>
            <person name="Armitage A.D."/>
            <person name="Cockerton H.M."/>
            <person name="Sreenivasaprasad S."/>
            <person name="Woodhall J."/>
            <person name="Lane C."/>
            <person name="Harrison R.J."/>
            <person name="Clarkson J.P."/>
        </authorList>
    </citation>
    <scope>NUCLEOTIDE SEQUENCE</scope>
    <source>
        <strain evidence="4">FERA 1177</strain>
    </source>
</reference>
<gene>
    <name evidence="4" type="ORF">AA0117_g7433</name>
    <name evidence="3" type="ORF">CC77DRAFT_237223</name>
</gene>
<name>A0A177DF00_ALTAL</name>
<evidence type="ECO:0000313" key="4">
    <source>
        <dbReference type="EMBL" id="RYN73861.1"/>
    </source>
</evidence>
<organism evidence="3 5">
    <name type="scientific">Alternaria alternata</name>
    <name type="common">Alternaria rot fungus</name>
    <name type="synonym">Torula alternata</name>
    <dbReference type="NCBI Taxonomy" id="5599"/>
    <lineage>
        <taxon>Eukaryota</taxon>
        <taxon>Fungi</taxon>
        <taxon>Dikarya</taxon>
        <taxon>Ascomycota</taxon>
        <taxon>Pezizomycotina</taxon>
        <taxon>Dothideomycetes</taxon>
        <taxon>Pleosporomycetidae</taxon>
        <taxon>Pleosporales</taxon>
        <taxon>Pleosporineae</taxon>
        <taxon>Pleosporaceae</taxon>
        <taxon>Alternaria</taxon>
        <taxon>Alternaria sect. Alternaria</taxon>
        <taxon>Alternaria alternata complex</taxon>
    </lineage>
</organism>
<evidence type="ECO:0000313" key="6">
    <source>
        <dbReference type="Proteomes" id="UP000291422"/>
    </source>
</evidence>
<keyword evidence="2" id="KW-0472">Membrane</keyword>
<accession>A0A177DF00</accession>
<evidence type="ECO:0000256" key="2">
    <source>
        <dbReference type="SAM" id="Phobius"/>
    </source>
</evidence>
<keyword evidence="5" id="KW-1185">Reference proteome</keyword>
<dbReference type="EMBL" id="PDXD01000019">
    <property type="protein sequence ID" value="RYN73861.1"/>
    <property type="molecule type" value="Genomic_DNA"/>
</dbReference>
<dbReference type="Proteomes" id="UP000291422">
    <property type="component" value="Unassembled WGS sequence"/>
</dbReference>
<keyword evidence="2" id="KW-1133">Transmembrane helix</keyword>
<sequence length="224" mass="24946">MVRDPQFWKRFSVAVHQDDLEKTIQDPKQPYVQSSLSSPSHSPLGSPTSQSHLSPAFPPMVQLSSVRSSFVSSPLSPSSGEASASQIPRDKKQRSRTKLQKTNSTKPLLRPTVSVQENPSDRDGDDLAPPQRSLSPLPASPSRSFFRTPNLSTLSLSLSGRPQSRFNFVTTITADASHRDSWLAKQQRKAKQRTWICWCFWMIFLLLVAGVVVTVLVLKAHNII</sequence>
<keyword evidence="2" id="KW-0812">Transmembrane</keyword>
<evidence type="ECO:0000313" key="5">
    <source>
        <dbReference type="Proteomes" id="UP000077248"/>
    </source>
</evidence>
<evidence type="ECO:0000313" key="3">
    <source>
        <dbReference type="EMBL" id="OAG17821.1"/>
    </source>
</evidence>
<feature type="compositionally biased region" description="Low complexity" evidence="1">
    <location>
        <begin position="127"/>
        <end position="144"/>
    </location>
</feature>
<dbReference type="VEuPathDB" id="FungiDB:CC77DRAFT_237223"/>